<gene>
    <name evidence="4" type="ORF">CLV49_0432</name>
    <name evidence="5" type="ORF">ELQ93_16140</name>
</gene>
<proteinExistence type="predicted"/>
<reference evidence="4 6" key="1">
    <citation type="submission" date="2018-03" db="EMBL/GenBank/DDBJ databases">
        <title>Genomic Encyclopedia of Archaeal and Bacterial Type Strains, Phase II (KMG-II): from individual species to whole genera.</title>
        <authorList>
            <person name="Goeker M."/>
        </authorList>
    </citation>
    <scope>NUCLEOTIDE SEQUENCE [LARGE SCALE GENOMIC DNA]</scope>
    <source>
        <strain evidence="4 6">DSM 21548</strain>
    </source>
</reference>
<keyword evidence="1" id="KW-0175">Coiled coil</keyword>
<dbReference type="EMBL" id="PYAU01000001">
    <property type="protein sequence ID" value="PSL36834.1"/>
    <property type="molecule type" value="Genomic_DNA"/>
</dbReference>
<sequence length="514" mass="57385">MSPVANWYPDPHNAAFVRYWDGHQWTQHVAPRQGAQPQPQPQPQSQPQPAGTLAAHPAPAQHQQHQPRAVAPQAAQPEPAQPVRAQPQRQEQRVPTFGAKKFAEQLQEENAYLRSIVDRYGLDDTVEAERRKAELRGHLDNTQREVAAASGQIANARAELARLAEQIVGARNTIDLQELGIFDYEHPAESSTVLATQLEALRAQIKQTVRDGGATSATTQFTFNNSVAKGKKFVSDMSKLLLRAYNAEAENCIKSVRAGNLATAQKRLSTVVDQIARQGTMIDLHITPHYHGLRLHELELAARHLQTVQREKELERERREELREQKKAELELAREQEKLNKEKSHYLSTIAVLQANGDEAGVARLNAQLADVERALADVDYRAANIRAGHVYVISNVGAFGRDMVKIGMTRRLEPMDRVTELGDASVPFRFDVHALFFAQDAVSVEAALHRRFADRRVNKVNLRREFFRVTPDEVLEAIRDEQIEIVEFTVDVAGEEYLASVTTGTAAPVPSAG</sequence>
<feature type="region of interest" description="Disordered" evidence="2">
    <location>
        <begin position="27"/>
        <end position="94"/>
    </location>
</feature>
<feature type="coiled-coil region" evidence="1">
    <location>
        <begin position="125"/>
        <end position="173"/>
    </location>
</feature>
<evidence type="ECO:0000313" key="6">
    <source>
        <dbReference type="Proteomes" id="UP000241203"/>
    </source>
</evidence>
<dbReference type="AlphaFoldDB" id="A0A2P8GS99"/>
<evidence type="ECO:0000256" key="1">
    <source>
        <dbReference type="SAM" id="Coils"/>
    </source>
</evidence>
<dbReference type="EMBL" id="RZGY01000003">
    <property type="protein sequence ID" value="RUQ84338.1"/>
    <property type="molecule type" value="Genomic_DNA"/>
</dbReference>
<evidence type="ECO:0000313" key="7">
    <source>
        <dbReference type="Proteomes" id="UP000268291"/>
    </source>
</evidence>
<dbReference type="Proteomes" id="UP000241203">
    <property type="component" value="Unassembled WGS sequence"/>
</dbReference>
<name>A0A2P8GS99_9MICO</name>
<dbReference type="RefSeq" id="WP_106562064.1">
    <property type="nucleotide sequence ID" value="NZ_PYAU01000001.1"/>
</dbReference>
<dbReference type="Pfam" id="PF13455">
    <property type="entry name" value="MUG113"/>
    <property type="match status" value="1"/>
</dbReference>
<dbReference type="InterPro" id="IPR025280">
    <property type="entry name" value="SNIPE"/>
</dbReference>
<dbReference type="Pfam" id="PF13250">
    <property type="entry name" value="SNIPE"/>
    <property type="match status" value="1"/>
</dbReference>
<evidence type="ECO:0000259" key="3">
    <source>
        <dbReference type="SMART" id="SM00974"/>
    </source>
</evidence>
<evidence type="ECO:0000256" key="2">
    <source>
        <dbReference type="SAM" id="MobiDB-lite"/>
    </source>
</evidence>
<keyword evidence="7" id="KW-1185">Reference proteome</keyword>
<feature type="compositionally biased region" description="Low complexity" evidence="2">
    <location>
        <begin position="47"/>
        <end position="94"/>
    </location>
</feature>
<evidence type="ECO:0000313" key="5">
    <source>
        <dbReference type="EMBL" id="RUQ84338.1"/>
    </source>
</evidence>
<dbReference type="InterPro" id="IPR018929">
    <property type="entry name" value="DUF2510"/>
</dbReference>
<protein>
    <submittedName>
        <fullName evidence="5">DUF4041 domain-containing protein</fullName>
    </submittedName>
    <submittedName>
        <fullName evidence="4">Uncharacterized protein DUF2510</fullName>
    </submittedName>
</protein>
<dbReference type="SMART" id="SM00974">
    <property type="entry name" value="T5orf172"/>
    <property type="match status" value="1"/>
</dbReference>
<accession>A0A2P8GS99</accession>
<dbReference type="SUPFAM" id="SSF81995">
    <property type="entry name" value="beta-sandwich domain of Sec23/24"/>
    <property type="match status" value="1"/>
</dbReference>
<comment type="caution">
    <text evidence="4">The sequence shown here is derived from an EMBL/GenBank/DDBJ whole genome shotgun (WGS) entry which is preliminary data.</text>
</comment>
<evidence type="ECO:0000313" key="4">
    <source>
        <dbReference type="EMBL" id="PSL36834.1"/>
    </source>
</evidence>
<organism evidence="4 6">
    <name type="scientific">Labedella gwakjiensis</name>
    <dbReference type="NCBI Taxonomy" id="390269"/>
    <lineage>
        <taxon>Bacteria</taxon>
        <taxon>Bacillati</taxon>
        <taxon>Actinomycetota</taxon>
        <taxon>Actinomycetes</taxon>
        <taxon>Micrococcales</taxon>
        <taxon>Microbacteriaceae</taxon>
        <taxon>Labedella</taxon>
    </lineage>
</organism>
<dbReference type="Pfam" id="PF10708">
    <property type="entry name" value="DUF2510"/>
    <property type="match status" value="1"/>
</dbReference>
<feature type="domain" description="Bacteriophage T5 Orf172 DNA-binding" evidence="3">
    <location>
        <begin position="399"/>
        <end position="482"/>
    </location>
</feature>
<feature type="coiled-coil region" evidence="1">
    <location>
        <begin position="305"/>
        <end position="382"/>
    </location>
</feature>
<dbReference type="OrthoDB" id="9811665at2"/>
<reference evidence="5 7" key="2">
    <citation type="submission" date="2018-12" db="EMBL/GenBank/DDBJ databases">
        <authorList>
            <person name="hu s."/>
            <person name="Xu Y."/>
            <person name="Xu B."/>
            <person name="Li F."/>
        </authorList>
    </citation>
    <scope>NUCLEOTIDE SEQUENCE [LARGE SCALE GENOMIC DNA]</scope>
    <source>
        <strain evidence="5 7">KSW2-17</strain>
    </source>
</reference>
<dbReference type="Proteomes" id="UP000268291">
    <property type="component" value="Unassembled WGS sequence"/>
</dbReference>
<dbReference type="InterPro" id="IPR018306">
    <property type="entry name" value="Phage_T5_Orf172_DNA-bd"/>
</dbReference>